<name>A0A517PQH5_9PLAN</name>
<keyword evidence="2" id="KW-1185">Reference proteome</keyword>
<accession>A0A517PQH5</accession>
<dbReference type="AlphaFoldDB" id="A0A517PQH5"/>
<gene>
    <name evidence="1" type="ORF">HG66A1_34240</name>
</gene>
<protein>
    <submittedName>
        <fullName evidence="1">Uncharacterized protein</fullName>
    </submittedName>
</protein>
<sequence>MIRACLLLSLWNLPFPWLHNHEAYAAAESSSAQLPAHLNQFHDGLESPETGWHLHFVYLGREQSEDPLKQNLPSQQNQLILIETASTSSAGKSGTLSAVEQFLICAAFSANSCSLRMTPAGTGDQQYGPPVSQACSTGSPRDLTCVSRC</sequence>
<reference evidence="1 2" key="1">
    <citation type="submission" date="2019-02" db="EMBL/GenBank/DDBJ databases">
        <title>Deep-cultivation of Planctomycetes and their phenomic and genomic characterization uncovers novel biology.</title>
        <authorList>
            <person name="Wiegand S."/>
            <person name="Jogler M."/>
            <person name="Boedeker C."/>
            <person name="Pinto D."/>
            <person name="Vollmers J."/>
            <person name="Rivas-Marin E."/>
            <person name="Kohn T."/>
            <person name="Peeters S.H."/>
            <person name="Heuer A."/>
            <person name="Rast P."/>
            <person name="Oberbeckmann S."/>
            <person name="Bunk B."/>
            <person name="Jeske O."/>
            <person name="Meyerdierks A."/>
            <person name="Storesund J.E."/>
            <person name="Kallscheuer N."/>
            <person name="Luecker S."/>
            <person name="Lage O.M."/>
            <person name="Pohl T."/>
            <person name="Merkel B.J."/>
            <person name="Hornburger P."/>
            <person name="Mueller R.-W."/>
            <person name="Bruemmer F."/>
            <person name="Labrenz M."/>
            <person name="Spormann A.M."/>
            <person name="Op den Camp H."/>
            <person name="Overmann J."/>
            <person name="Amann R."/>
            <person name="Jetten M.S.M."/>
            <person name="Mascher T."/>
            <person name="Medema M.H."/>
            <person name="Devos D.P."/>
            <person name="Kaster A.-K."/>
            <person name="Ovreas L."/>
            <person name="Rohde M."/>
            <person name="Galperin M.Y."/>
            <person name="Jogler C."/>
        </authorList>
    </citation>
    <scope>NUCLEOTIDE SEQUENCE [LARGE SCALE GENOMIC DNA]</scope>
    <source>
        <strain evidence="1 2">HG66A1</strain>
    </source>
</reference>
<evidence type="ECO:0000313" key="2">
    <source>
        <dbReference type="Proteomes" id="UP000320421"/>
    </source>
</evidence>
<evidence type="ECO:0000313" key="1">
    <source>
        <dbReference type="EMBL" id="QDT21621.1"/>
    </source>
</evidence>
<dbReference type="Proteomes" id="UP000320421">
    <property type="component" value="Chromosome"/>
</dbReference>
<dbReference type="OrthoDB" id="265350at2"/>
<dbReference type="RefSeq" id="WP_145186219.1">
    <property type="nucleotide sequence ID" value="NZ_CP036266.1"/>
</dbReference>
<proteinExistence type="predicted"/>
<organism evidence="1 2">
    <name type="scientific">Gimesia chilikensis</name>
    <dbReference type="NCBI Taxonomy" id="2605989"/>
    <lineage>
        <taxon>Bacteria</taxon>
        <taxon>Pseudomonadati</taxon>
        <taxon>Planctomycetota</taxon>
        <taxon>Planctomycetia</taxon>
        <taxon>Planctomycetales</taxon>
        <taxon>Planctomycetaceae</taxon>
        <taxon>Gimesia</taxon>
    </lineage>
</organism>
<dbReference type="EMBL" id="CP036266">
    <property type="protein sequence ID" value="QDT21621.1"/>
    <property type="molecule type" value="Genomic_DNA"/>
</dbReference>